<gene>
    <name evidence="7" type="ORF">HNR44_000563</name>
</gene>
<keyword evidence="3" id="KW-0238">DNA-binding</keyword>
<dbReference type="PROSITE" id="PS50949">
    <property type="entry name" value="HTH_GNTR"/>
    <property type="match status" value="1"/>
</dbReference>
<keyword evidence="7" id="KW-0560">Oxidoreductase</keyword>
<dbReference type="Pfam" id="PF00392">
    <property type="entry name" value="GntR"/>
    <property type="match status" value="1"/>
</dbReference>
<dbReference type="SUPFAM" id="SSF51735">
    <property type="entry name" value="NAD(P)-binding Rossmann-fold domains"/>
    <property type="match status" value="1"/>
</dbReference>
<evidence type="ECO:0000313" key="8">
    <source>
        <dbReference type="Proteomes" id="UP000568839"/>
    </source>
</evidence>
<dbReference type="InterPro" id="IPR002347">
    <property type="entry name" value="SDR_fam"/>
</dbReference>
<dbReference type="GO" id="GO:0004316">
    <property type="term" value="F:3-oxoacyl-[acyl-carrier-protein] reductase (NADPH) activity"/>
    <property type="evidence" value="ECO:0007669"/>
    <property type="project" value="UniProtKB-EC"/>
</dbReference>
<dbReference type="InterPro" id="IPR000524">
    <property type="entry name" value="Tscrpt_reg_HTH_GntR"/>
</dbReference>
<comment type="similarity">
    <text evidence="1">Belongs to the short-chain dehydrogenases/reductases (SDR) family.</text>
</comment>
<evidence type="ECO:0000256" key="3">
    <source>
        <dbReference type="ARBA" id="ARBA00023125"/>
    </source>
</evidence>
<dbReference type="PRINTS" id="PR00081">
    <property type="entry name" value="GDHRDH"/>
</dbReference>
<dbReference type="AlphaFoldDB" id="A0A841PLP8"/>
<feature type="domain" description="HTH gntR-type" evidence="6">
    <location>
        <begin position="202"/>
        <end position="257"/>
    </location>
</feature>
<organism evidence="7 8">
    <name type="scientific">Geomicrobium halophilum</name>
    <dbReference type="NCBI Taxonomy" id="549000"/>
    <lineage>
        <taxon>Bacteria</taxon>
        <taxon>Bacillati</taxon>
        <taxon>Bacillota</taxon>
        <taxon>Bacilli</taxon>
        <taxon>Bacillales</taxon>
        <taxon>Geomicrobium</taxon>
    </lineage>
</organism>
<feature type="region of interest" description="Disordered" evidence="5">
    <location>
        <begin position="1"/>
        <end position="22"/>
    </location>
</feature>
<dbReference type="EC" id="1.1.1.100" evidence="7"/>
<dbReference type="Proteomes" id="UP000568839">
    <property type="component" value="Unassembled WGS sequence"/>
</dbReference>
<keyword evidence="8" id="KW-1185">Reference proteome</keyword>
<protein>
    <submittedName>
        <fullName evidence="7">3-oxoacyl-[acyl-carrier protein] reductase</fullName>
        <ecNumber evidence="7">1.1.1.100</ecNumber>
    </submittedName>
</protein>
<dbReference type="PANTHER" id="PTHR42879:SF6">
    <property type="entry name" value="NADPH-DEPENDENT REDUCTASE BACG"/>
    <property type="match status" value="1"/>
</dbReference>
<dbReference type="InterPro" id="IPR036390">
    <property type="entry name" value="WH_DNA-bd_sf"/>
</dbReference>
<dbReference type="GO" id="GO:0003700">
    <property type="term" value="F:DNA-binding transcription factor activity"/>
    <property type="evidence" value="ECO:0007669"/>
    <property type="project" value="InterPro"/>
</dbReference>
<evidence type="ECO:0000256" key="4">
    <source>
        <dbReference type="ARBA" id="ARBA00023163"/>
    </source>
</evidence>
<dbReference type="SUPFAM" id="SSF46785">
    <property type="entry name" value="Winged helix' DNA-binding domain"/>
    <property type="match status" value="1"/>
</dbReference>
<dbReference type="PANTHER" id="PTHR42879">
    <property type="entry name" value="3-OXOACYL-(ACYL-CARRIER-PROTEIN) REDUCTASE"/>
    <property type="match status" value="1"/>
</dbReference>
<accession>A0A841PLP8</accession>
<keyword evidence="2" id="KW-0805">Transcription regulation</keyword>
<dbReference type="InterPro" id="IPR036388">
    <property type="entry name" value="WH-like_DNA-bd_sf"/>
</dbReference>
<evidence type="ECO:0000256" key="2">
    <source>
        <dbReference type="ARBA" id="ARBA00023015"/>
    </source>
</evidence>
<keyword evidence="4" id="KW-0804">Transcription</keyword>
<sequence length="257" mass="28705">MRTTAEKFGSIDGGPPAGTFKDFTDDDWQQSFELQLLSYIRSIREVLSYMQKQKGGRIINIASSSIKQPIDNLILSNTFRNGIAGLAKSLASELATDNILINTIGPGIIKTNRVSEIDKVNAQKARTSTESIELEKLKQIPIGRYGEPDEFAKFLVYLASFANTYVTGQSLLVEGGMVKALLIASKYPYKDENNETFLLDKSSLTERIYDYLRNQIVQNQMAPGTRINYEQLANELNVSRMPLREAVNQLSQGQGHL</sequence>
<reference evidence="7 8" key="1">
    <citation type="submission" date="2020-08" db="EMBL/GenBank/DDBJ databases">
        <title>Genomic Encyclopedia of Type Strains, Phase IV (KMG-IV): sequencing the most valuable type-strain genomes for metagenomic binning, comparative biology and taxonomic classification.</title>
        <authorList>
            <person name="Goeker M."/>
        </authorList>
    </citation>
    <scope>NUCLEOTIDE SEQUENCE [LARGE SCALE GENOMIC DNA]</scope>
    <source>
        <strain evidence="7 8">DSM 21769</strain>
    </source>
</reference>
<evidence type="ECO:0000313" key="7">
    <source>
        <dbReference type="EMBL" id="MBB6448614.1"/>
    </source>
</evidence>
<dbReference type="Pfam" id="PF13561">
    <property type="entry name" value="adh_short_C2"/>
    <property type="match status" value="1"/>
</dbReference>
<name>A0A841PLP8_9BACL</name>
<dbReference type="GO" id="GO:0003677">
    <property type="term" value="F:DNA binding"/>
    <property type="evidence" value="ECO:0007669"/>
    <property type="project" value="UniProtKB-KW"/>
</dbReference>
<evidence type="ECO:0000259" key="6">
    <source>
        <dbReference type="PROSITE" id="PS50949"/>
    </source>
</evidence>
<comment type="caution">
    <text evidence="7">The sequence shown here is derived from an EMBL/GenBank/DDBJ whole genome shotgun (WGS) entry which is preliminary data.</text>
</comment>
<proteinExistence type="inferred from homology"/>
<dbReference type="EMBL" id="JACHHJ010000001">
    <property type="protein sequence ID" value="MBB6448614.1"/>
    <property type="molecule type" value="Genomic_DNA"/>
</dbReference>
<evidence type="ECO:0000256" key="1">
    <source>
        <dbReference type="ARBA" id="ARBA00006484"/>
    </source>
</evidence>
<dbReference type="Gene3D" id="1.10.10.10">
    <property type="entry name" value="Winged helix-like DNA-binding domain superfamily/Winged helix DNA-binding domain"/>
    <property type="match status" value="1"/>
</dbReference>
<dbReference type="InterPro" id="IPR036291">
    <property type="entry name" value="NAD(P)-bd_dom_sf"/>
</dbReference>
<evidence type="ECO:0000256" key="5">
    <source>
        <dbReference type="SAM" id="MobiDB-lite"/>
    </source>
</evidence>
<dbReference type="Gene3D" id="3.40.50.720">
    <property type="entry name" value="NAD(P)-binding Rossmann-like Domain"/>
    <property type="match status" value="1"/>
</dbReference>
<dbReference type="InterPro" id="IPR050259">
    <property type="entry name" value="SDR"/>
</dbReference>